<dbReference type="Pfam" id="PF18932">
    <property type="entry name" value="DUF5681"/>
    <property type="match status" value="1"/>
</dbReference>
<dbReference type="Proteomes" id="UP000076609">
    <property type="component" value="Unassembled WGS sequence"/>
</dbReference>
<comment type="caution">
    <text evidence="3">The sequence shown here is derived from an EMBL/GenBank/DDBJ whole genome shotgun (WGS) entry which is preliminary data.</text>
</comment>
<keyword evidence="4" id="KW-1185">Reference proteome</keyword>
<organism evidence="3 4">
    <name type="scientific">Sphingomonas hankookensis</name>
    <dbReference type="NCBI Taxonomy" id="563996"/>
    <lineage>
        <taxon>Bacteria</taxon>
        <taxon>Pseudomonadati</taxon>
        <taxon>Pseudomonadota</taxon>
        <taxon>Alphaproteobacteria</taxon>
        <taxon>Sphingomonadales</taxon>
        <taxon>Sphingomonadaceae</taxon>
        <taxon>Sphingomonas</taxon>
    </lineage>
</organism>
<name>A0ABR5YBK8_9SPHN</name>
<sequence length="146" mass="15341">MKADAPTPAQKPRGRPFKPGNPGRQPGSRNAATKAAEALLEGEAEVLTRKAIEQAKAGDMTALKLCLDRLVPVRRERTISFDMPKVAGAADHPGALLAMLEAVAAGDLTPGEAQALAGILKEHRAAIETAELASRLDALEERISST</sequence>
<gene>
    <name evidence="3" type="ORF">AVT10_15585</name>
</gene>
<dbReference type="EMBL" id="LQQO01000021">
    <property type="protein sequence ID" value="KZE13439.1"/>
    <property type="molecule type" value="Genomic_DNA"/>
</dbReference>
<reference evidence="4" key="1">
    <citation type="submission" date="2016-01" db="EMBL/GenBank/DDBJ databases">
        <title>Draft genome of Chromobacterium sp. F49.</title>
        <authorList>
            <person name="Hong K.W."/>
        </authorList>
    </citation>
    <scope>NUCLEOTIDE SEQUENCE [LARGE SCALE GENOMIC DNA]</scope>
    <source>
        <strain evidence="4">CN3</strain>
    </source>
</reference>
<protein>
    <recommendedName>
        <fullName evidence="2">DUF5681 domain-containing protein</fullName>
    </recommendedName>
</protein>
<dbReference type="RefSeq" id="WP_066690645.1">
    <property type="nucleotide sequence ID" value="NZ_LQQO01000021.1"/>
</dbReference>
<proteinExistence type="predicted"/>
<evidence type="ECO:0000313" key="3">
    <source>
        <dbReference type="EMBL" id="KZE13439.1"/>
    </source>
</evidence>
<feature type="region of interest" description="Disordered" evidence="1">
    <location>
        <begin position="1"/>
        <end position="35"/>
    </location>
</feature>
<accession>A0ABR5YBK8</accession>
<evidence type="ECO:0000313" key="4">
    <source>
        <dbReference type="Proteomes" id="UP000076609"/>
    </source>
</evidence>
<dbReference type="InterPro" id="IPR043736">
    <property type="entry name" value="DUF5681"/>
</dbReference>
<evidence type="ECO:0000256" key="1">
    <source>
        <dbReference type="SAM" id="MobiDB-lite"/>
    </source>
</evidence>
<feature type="domain" description="DUF5681" evidence="2">
    <location>
        <begin position="17"/>
        <end position="71"/>
    </location>
</feature>
<evidence type="ECO:0000259" key="2">
    <source>
        <dbReference type="Pfam" id="PF18932"/>
    </source>
</evidence>